<evidence type="ECO:0000313" key="6">
    <source>
        <dbReference type="EMBL" id="PZQ48486.1"/>
    </source>
</evidence>
<organism evidence="6 7">
    <name type="scientific">Micavibrio aeruginosavorus</name>
    <dbReference type="NCBI Taxonomy" id="349221"/>
    <lineage>
        <taxon>Bacteria</taxon>
        <taxon>Pseudomonadati</taxon>
        <taxon>Bdellovibrionota</taxon>
        <taxon>Bdellovibrionia</taxon>
        <taxon>Bdellovibrionales</taxon>
        <taxon>Pseudobdellovibrionaceae</taxon>
        <taxon>Micavibrio</taxon>
    </lineage>
</organism>
<dbReference type="PANTHER" id="PTHR34653:SF1">
    <property type="entry name" value="FLAGELLAR HOOK-BASAL BODY COMPLEX PROTEIN FLIE"/>
    <property type="match status" value="1"/>
</dbReference>
<dbReference type="InterPro" id="IPR001624">
    <property type="entry name" value="FliE"/>
</dbReference>
<evidence type="ECO:0000256" key="5">
    <source>
        <dbReference type="NCBIfam" id="TIGR00205"/>
    </source>
</evidence>
<name>A0A2W5N4Y4_9BACT</name>
<dbReference type="Proteomes" id="UP000249417">
    <property type="component" value="Unassembled WGS sequence"/>
</dbReference>
<dbReference type="GO" id="GO:0003774">
    <property type="term" value="F:cytoskeletal motor activity"/>
    <property type="evidence" value="ECO:0007669"/>
    <property type="project" value="InterPro"/>
</dbReference>
<dbReference type="GO" id="GO:0071973">
    <property type="term" value="P:bacterial-type flagellum-dependent cell motility"/>
    <property type="evidence" value="ECO:0007669"/>
    <property type="project" value="InterPro"/>
</dbReference>
<dbReference type="PRINTS" id="PR01006">
    <property type="entry name" value="FLGHOOKFLIE"/>
</dbReference>
<comment type="subcellular location">
    <subcellularLocation>
        <location evidence="1 4">Bacterial flagellum basal body</location>
    </subcellularLocation>
</comment>
<dbReference type="NCBIfam" id="TIGR00205">
    <property type="entry name" value="fliE"/>
    <property type="match status" value="1"/>
</dbReference>
<accession>A0A2W5N4Y4</accession>
<gene>
    <name evidence="4 6" type="primary">fliE</name>
    <name evidence="6" type="ORF">DI551_01485</name>
</gene>
<dbReference type="EMBL" id="QFQB01000005">
    <property type="protein sequence ID" value="PZQ48486.1"/>
    <property type="molecule type" value="Genomic_DNA"/>
</dbReference>
<keyword evidence="6" id="KW-0966">Cell projection</keyword>
<protein>
    <recommendedName>
        <fullName evidence="4 5">Flagellar hook-basal body complex protein FliE</fullName>
    </recommendedName>
</protein>
<sequence>MAANAYANMAKMGASMPAEDNSAMRPSFGEVLKTSIQESMNTMKTGEQMSAKAVTGEASLPDVVSAVNAAELTLSTVVAVRDRMINAYQEIMRMPI</sequence>
<keyword evidence="6" id="KW-0282">Flagellum</keyword>
<evidence type="ECO:0000256" key="2">
    <source>
        <dbReference type="ARBA" id="ARBA00009272"/>
    </source>
</evidence>
<keyword evidence="6" id="KW-0969">Cilium</keyword>
<reference evidence="6 7" key="1">
    <citation type="submission" date="2017-08" db="EMBL/GenBank/DDBJ databases">
        <title>Infants hospitalized years apart are colonized by the same room-sourced microbial strains.</title>
        <authorList>
            <person name="Brooks B."/>
            <person name="Olm M.R."/>
            <person name="Firek B.A."/>
            <person name="Baker R."/>
            <person name="Thomas B.C."/>
            <person name="Morowitz M.J."/>
            <person name="Banfield J.F."/>
        </authorList>
    </citation>
    <scope>NUCLEOTIDE SEQUENCE [LARGE SCALE GENOMIC DNA]</scope>
    <source>
        <strain evidence="6">S2_005_002_R2_29</strain>
    </source>
</reference>
<evidence type="ECO:0000256" key="4">
    <source>
        <dbReference type="HAMAP-Rule" id="MF_00724"/>
    </source>
</evidence>
<comment type="similarity">
    <text evidence="2 4">Belongs to the FliE family.</text>
</comment>
<proteinExistence type="inferred from homology"/>
<dbReference type="GO" id="GO:0005198">
    <property type="term" value="F:structural molecule activity"/>
    <property type="evidence" value="ECO:0007669"/>
    <property type="project" value="UniProtKB-UniRule"/>
</dbReference>
<evidence type="ECO:0000256" key="3">
    <source>
        <dbReference type="ARBA" id="ARBA00023143"/>
    </source>
</evidence>
<dbReference type="AlphaFoldDB" id="A0A2W5N4Y4"/>
<comment type="caution">
    <text evidence="6">The sequence shown here is derived from an EMBL/GenBank/DDBJ whole genome shotgun (WGS) entry which is preliminary data.</text>
</comment>
<evidence type="ECO:0000313" key="7">
    <source>
        <dbReference type="Proteomes" id="UP000249417"/>
    </source>
</evidence>
<dbReference type="Pfam" id="PF02049">
    <property type="entry name" value="FliE"/>
    <property type="match status" value="1"/>
</dbReference>
<dbReference type="GO" id="GO:0009425">
    <property type="term" value="C:bacterial-type flagellum basal body"/>
    <property type="evidence" value="ECO:0007669"/>
    <property type="project" value="UniProtKB-SubCell"/>
</dbReference>
<evidence type="ECO:0000256" key="1">
    <source>
        <dbReference type="ARBA" id="ARBA00004117"/>
    </source>
</evidence>
<keyword evidence="3 4" id="KW-0975">Bacterial flagellum</keyword>
<dbReference type="HAMAP" id="MF_00724">
    <property type="entry name" value="FliE"/>
    <property type="match status" value="1"/>
</dbReference>
<dbReference type="PANTHER" id="PTHR34653">
    <property type="match status" value="1"/>
</dbReference>